<dbReference type="Proteomes" id="UP000663882">
    <property type="component" value="Unassembled WGS sequence"/>
</dbReference>
<evidence type="ECO:0000313" key="1">
    <source>
        <dbReference type="EMBL" id="CAF1253586.1"/>
    </source>
</evidence>
<name>A0A815A778_9BILA</name>
<comment type="caution">
    <text evidence="1">The sequence shown here is derived from an EMBL/GenBank/DDBJ whole genome shotgun (WGS) entry which is preliminary data.</text>
</comment>
<protein>
    <submittedName>
        <fullName evidence="1">Uncharacterized protein</fullName>
    </submittedName>
</protein>
<dbReference type="OrthoDB" id="10055102at2759"/>
<dbReference type="AlphaFoldDB" id="A0A815A778"/>
<dbReference type="EMBL" id="CAJNOO010002288">
    <property type="protein sequence ID" value="CAF1253586.1"/>
    <property type="molecule type" value="Genomic_DNA"/>
</dbReference>
<sequence>MKNNLNLDFIHHKDLPRVVDLIVEATNITFDDSNSAIPIIALISKLLVQQRIDFIPGGSIRKTENGNTIGKLVFTSFFAASDPNQPTFLIYELVSIPFQHGSTRVRLAQMPAFIGIDPKTLQFVRWSTAEASSCDFTLMSSCRQTPAIRKDLQDNCLYQILTDSPLSACRIEAFSDSVFLHRIGQYWAVSTNSTTKCHSVTTSDMEHHKITNNEEITLPPVALITTHDTNSLACDRFYLPGLPIKLGTTVSLIHNETVNPIEEDFINLESMIGNSTHWAKLPYIPSDMQAVVDFISSTPKPETILG</sequence>
<proteinExistence type="predicted"/>
<gene>
    <name evidence="1" type="ORF">RFH988_LOCUS27303</name>
</gene>
<feature type="non-terminal residue" evidence="1">
    <location>
        <position position="306"/>
    </location>
</feature>
<accession>A0A815A778</accession>
<reference evidence="1" key="1">
    <citation type="submission" date="2021-02" db="EMBL/GenBank/DDBJ databases">
        <authorList>
            <person name="Nowell W R."/>
        </authorList>
    </citation>
    <scope>NUCLEOTIDE SEQUENCE</scope>
</reference>
<evidence type="ECO:0000313" key="2">
    <source>
        <dbReference type="Proteomes" id="UP000663882"/>
    </source>
</evidence>
<organism evidence="1 2">
    <name type="scientific">Rotaria sordida</name>
    <dbReference type="NCBI Taxonomy" id="392033"/>
    <lineage>
        <taxon>Eukaryota</taxon>
        <taxon>Metazoa</taxon>
        <taxon>Spiralia</taxon>
        <taxon>Gnathifera</taxon>
        <taxon>Rotifera</taxon>
        <taxon>Eurotatoria</taxon>
        <taxon>Bdelloidea</taxon>
        <taxon>Philodinida</taxon>
        <taxon>Philodinidae</taxon>
        <taxon>Rotaria</taxon>
    </lineage>
</organism>